<organism evidence="2 3">
    <name type="scientific">Limnohabitans planktonicus II-D5</name>
    <dbReference type="NCBI Taxonomy" id="1293045"/>
    <lineage>
        <taxon>Bacteria</taxon>
        <taxon>Pseudomonadati</taxon>
        <taxon>Pseudomonadota</taxon>
        <taxon>Betaproteobacteria</taxon>
        <taxon>Burkholderiales</taxon>
        <taxon>Comamonadaceae</taxon>
        <taxon>Limnohabitans</taxon>
    </lineage>
</organism>
<dbReference type="EMBL" id="LFYT02000046">
    <property type="protein sequence ID" value="PVE40993.1"/>
    <property type="molecule type" value="Genomic_DNA"/>
</dbReference>
<comment type="caution">
    <text evidence="2">The sequence shown here is derived from an EMBL/GenBank/DDBJ whole genome shotgun (WGS) entry which is preliminary data.</text>
</comment>
<sequence>MTQTPKTPPVPNHQNAPHEADPLDLFMPALQDAIEQLEVMHAAWWRVNDALLLLRNMETVDPTFMPDALVDLKFWSTTTVITLDLVWPLCCTRATSGWR</sequence>
<evidence type="ECO:0000256" key="1">
    <source>
        <dbReference type="SAM" id="MobiDB-lite"/>
    </source>
</evidence>
<feature type="region of interest" description="Disordered" evidence="1">
    <location>
        <begin position="1"/>
        <end position="21"/>
    </location>
</feature>
<protein>
    <submittedName>
        <fullName evidence="2">Uncharacterized protein</fullName>
    </submittedName>
</protein>
<dbReference type="AlphaFoldDB" id="A0A2T7U8I8"/>
<gene>
    <name evidence="2" type="ORF">H663_019550</name>
</gene>
<feature type="compositionally biased region" description="Pro residues" evidence="1">
    <location>
        <begin position="1"/>
        <end position="11"/>
    </location>
</feature>
<dbReference type="Proteomes" id="UP000037507">
    <property type="component" value="Unassembled WGS sequence"/>
</dbReference>
<proteinExistence type="predicted"/>
<evidence type="ECO:0000313" key="2">
    <source>
        <dbReference type="EMBL" id="PVE40993.1"/>
    </source>
</evidence>
<accession>A0A2T7U8I8</accession>
<evidence type="ECO:0000313" key="3">
    <source>
        <dbReference type="Proteomes" id="UP000037507"/>
    </source>
</evidence>
<reference evidence="2" key="1">
    <citation type="submission" date="2017-04" db="EMBL/GenBank/DDBJ databases">
        <title>Unexpected and diverse lifestyles within the genus Limnohabitans.</title>
        <authorList>
            <person name="Kasalicky V."/>
            <person name="Mehrshad M."/>
            <person name="Andrei S.-A."/>
            <person name="Salcher M."/>
            <person name="Kratochvilova H."/>
            <person name="Simek K."/>
            <person name="Ghai R."/>
        </authorList>
    </citation>
    <scope>NUCLEOTIDE SEQUENCE [LARGE SCALE GENOMIC DNA]</scope>
    <source>
        <strain evidence="2">II-D5</strain>
    </source>
</reference>
<name>A0A2T7U8I8_9BURK</name>
<keyword evidence="3" id="KW-1185">Reference proteome</keyword>